<dbReference type="Pfam" id="PF11716">
    <property type="entry name" value="MDMPI_N"/>
    <property type="match status" value="1"/>
</dbReference>
<accession>A0ABN2F846</accession>
<proteinExistence type="predicted"/>
<gene>
    <name evidence="3" type="ORF">GCM10009744_21930</name>
</gene>
<dbReference type="PANTHER" id="PTHR40758">
    <property type="entry name" value="CONSERVED PROTEIN"/>
    <property type="match status" value="1"/>
</dbReference>
<dbReference type="EMBL" id="BAAANE010000004">
    <property type="protein sequence ID" value="GAA1633059.1"/>
    <property type="molecule type" value="Genomic_DNA"/>
</dbReference>
<dbReference type="GO" id="GO:0016853">
    <property type="term" value="F:isomerase activity"/>
    <property type="evidence" value="ECO:0007669"/>
    <property type="project" value="UniProtKB-KW"/>
</dbReference>
<organism evidence="3 4">
    <name type="scientific">Kribbella alba</name>
    <dbReference type="NCBI Taxonomy" id="190197"/>
    <lineage>
        <taxon>Bacteria</taxon>
        <taxon>Bacillati</taxon>
        <taxon>Actinomycetota</taxon>
        <taxon>Actinomycetes</taxon>
        <taxon>Propionibacteriales</taxon>
        <taxon>Kribbellaceae</taxon>
        <taxon>Kribbella</taxon>
    </lineage>
</organism>
<dbReference type="InterPro" id="IPR034660">
    <property type="entry name" value="DinB/YfiT-like"/>
</dbReference>
<reference evidence="3 4" key="1">
    <citation type="journal article" date="2019" name="Int. J. Syst. Evol. Microbiol.">
        <title>The Global Catalogue of Microorganisms (GCM) 10K type strain sequencing project: providing services to taxonomists for standard genome sequencing and annotation.</title>
        <authorList>
            <consortium name="The Broad Institute Genomics Platform"/>
            <consortium name="The Broad Institute Genome Sequencing Center for Infectious Disease"/>
            <person name="Wu L."/>
            <person name="Ma J."/>
        </authorList>
    </citation>
    <scope>NUCLEOTIDE SEQUENCE [LARGE SCALE GENOMIC DNA]</scope>
    <source>
        <strain evidence="3 4">JCM 14306</strain>
    </source>
</reference>
<dbReference type="InterPro" id="IPR017517">
    <property type="entry name" value="Maleyloyr_isom"/>
</dbReference>
<dbReference type="SUPFAM" id="SSF109854">
    <property type="entry name" value="DinB/YfiT-like putative metalloenzymes"/>
    <property type="match status" value="1"/>
</dbReference>
<dbReference type="Pfam" id="PF07398">
    <property type="entry name" value="MDMPI_C"/>
    <property type="match status" value="1"/>
</dbReference>
<sequence>MLDHLAEFERTAAELAAAFEAVPPTAVVPSCPGWTLADLALHVGAGERWAAAILLSSQRQRVPDVLRTTISWSDWYAGTSAALVAAIKAVDPEEPCWNFSPVQQFAGFWTRRRLHETAIHLVDALQAGAGPALAADPDTLVDGVIRPAVAADGVDEVFTVFLPRMLARGHPPAVTRQVGVRAVDTGDEWTLTPVAEGEPPRAERSVAMGEAVIEGTALELDLCLWKRLPAGVLTVTGDLRAAAGLLDARVTP</sequence>
<comment type="caution">
    <text evidence="3">The sequence shown here is derived from an EMBL/GenBank/DDBJ whole genome shotgun (WGS) entry which is preliminary data.</text>
</comment>
<dbReference type="RefSeq" id="WP_344110928.1">
    <property type="nucleotide sequence ID" value="NZ_BAAANE010000004.1"/>
</dbReference>
<protein>
    <submittedName>
        <fullName evidence="3">Maleylpyruvate isomerase family mycothiol-dependent enzyme</fullName>
    </submittedName>
</protein>
<dbReference type="InterPro" id="IPR010872">
    <property type="entry name" value="MDMPI_C-term_domain"/>
</dbReference>
<dbReference type="PANTHER" id="PTHR40758:SF1">
    <property type="entry name" value="CONSERVED PROTEIN"/>
    <property type="match status" value="1"/>
</dbReference>
<dbReference type="InterPro" id="IPR024344">
    <property type="entry name" value="MDMPI_metal-binding"/>
</dbReference>
<dbReference type="Proteomes" id="UP001501319">
    <property type="component" value="Unassembled WGS sequence"/>
</dbReference>
<feature type="domain" description="MDMPI C-terminal" evidence="1">
    <location>
        <begin position="149"/>
        <end position="243"/>
    </location>
</feature>
<evidence type="ECO:0000313" key="3">
    <source>
        <dbReference type="EMBL" id="GAA1633059.1"/>
    </source>
</evidence>
<evidence type="ECO:0000259" key="1">
    <source>
        <dbReference type="Pfam" id="PF07398"/>
    </source>
</evidence>
<evidence type="ECO:0000313" key="4">
    <source>
        <dbReference type="Proteomes" id="UP001501319"/>
    </source>
</evidence>
<keyword evidence="3" id="KW-0413">Isomerase</keyword>
<dbReference type="NCBIfam" id="TIGR03083">
    <property type="entry name" value="maleylpyruvate isomerase family mycothiol-dependent enzyme"/>
    <property type="match status" value="1"/>
</dbReference>
<evidence type="ECO:0000259" key="2">
    <source>
        <dbReference type="Pfam" id="PF11716"/>
    </source>
</evidence>
<keyword evidence="4" id="KW-1185">Reference proteome</keyword>
<feature type="domain" description="Mycothiol-dependent maleylpyruvate isomerase metal-binding" evidence="2">
    <location>
        <begin position="9"/>
        <end position="124"/>
    </location>
</feature>
<name>A0ABN2F846_9ACTN</name>